<dbReference type="PANTHER" id="PTHR34472">
    <property type="entry name" value="SULFUR CARRIER PROTEIN THIS"/>
    <property type="match status" value="1"/>
</dbReference>
<dbReference type="EMBL" id="CP102096">
    <property type="protein sequence ID" value="UUM30582.1"/>
    <property type="molecule type" value="Genomic_DNA"/>
</dbReference>
<protein>
    <submittedName>
        <fullName evidence="1">Sulfur carrier protein ThiS</fullName>
    </submittedName>
</protein>
<reference evidence="1" key="1">
    <citation type="submission" date="2022-07" db="EMBL/GenBank/DDBJ databases">
        <title>Complete genome of Vibrio japonicus strain JCM 31412T and phylogenomic assessment of the Nereis clade of the genus Vibrio.</title>
        <authorList>
            <person name="Shlafstein M.D."/>
            <person name="Emsley S.A."/>
            <person name="Ushijima B."/>
            <person name="Videau P."/>
            <person name="Saw J.H."/>
        </authorList>
    </citation>
    <scope>NUCLEOTIDE SEQUENCE</scope>
    <source>
        <strain evidence="1">JCM 31412</strain>
    </source>
</reference>
<dbReference type="Gene3D" id="3.10.20.30">
    <property type="match status" value="1"/>
</dbReference>
<dbReference type="NCBIfam" id="TIGR01683">
    <property type="entry name" value="thiS"/>
    <property type="match status" value="1"/>
</dbReference>
<dbReference type="InterPro" id="IPR012675">
    <property type="entry name" value="Beta-grasp_dom_sf"/>
</dbReference>
<dbReference type="Pfam" id="PF02597">
    <property type="entry name" value="ThiS"/>
    <property type="match status" value="1"/>
</dbReference>
<accession>A0ABY5LHM1</accession>
<dbReference type="PANTHER" id="PTHR34472:SF1">
    <property type="entry name" value="SULFUR CARRIER PROTEIN THIS"/>
    <property type="match status" value="1"/>
</dbReference>
<dbReference type="SUPFAM" id="SSF54285">
    <property type="entry name" value="MoaD/ThiS"/>
    <property type="match status" value="1"/>
</dbReference>
<proteinExistence type="predicted"/>
<name>A0ABY5LHM1_9VIBR</name>
<dbReference type="RefSeq" id="WP_257084329.1">
    <property type="nucleotide sequence ID" value="NZ_CP102096.1"/>
</dbReference>
<dbReference type="InterPro" id="IPR016155">
    <property type="entry name" value="Mopterin_synth/thiamin_S_b"/>
</dbReference>
<dbReference type="InterPro" id="IPR010035">
    <property type="entry name" value="Thi_S"/>
</dbReference>
<evidence type="ECO:0000313" key="2">
    <source>
        <dbReference type="Proteomes" id="UP001058602"/>
    </source>
</evidence>
<organism evidence="1 2">
    <name type="scientific">Vibrio japonicus</name>
    <dbReference type="NCBI Taxonomy" id="1824638"/>
    <lineage>
        <taxon>Bacteria</taxon>
        <taxon>Pseudomonadati</taxon>
        <taxon>Pseudomonadota</taxon>
        <taxon>Gammaproteobacteria</taxon>
        <taxon>Vibrionales</taxon>
        <taxon>Vibrionaceae</taxon>
        <taxon>Vibrio</taxon>
    </lineage>
</organism>
<gene>
    <name evidence="1" type="primary">thiS</name>
    <name evidence="1" type="ORF">NP165_13010</name>
</gene>
<keyword evidence="2" id="KW-1185">Reference proteome</keyword>
<sequence>METIQIIINGQNHNVRSRSSLAEIIEQLLLPALGCVFAINNCVIPRSEWSSTHLNDGDAISLFQAIAGG</sequence>
<dbReference type="CDD" id="cd00565">
    <property type="entry name" value="Ubl_ThiS"/>
    <property type="match status" value="1"/>
</dbReference>
<dbReference type="InterPro" id="IPR003749">
    <property type="entry name" value="ThiS/MoaD-like"/>
</dbReference>
<dbReference type="Proteomes" id="UP001058602">
    <property type="component" value="Chromosome 1"/>
</dbReference>
<evidence type="ECO:0000313" key="1">
    <source>
        <dbReference type="EMBL" id="UUM30582.1"/>
    </source>
</evidence>